<feature type="region of interest" description="Disordered" evidence="2">
    <location>
        <begin position="900"/>
        <end position="935"/>
    </location>
</feature>
<evidence type="ECO:0000259" key="3">
    <source>
        <dbReference type="PROSITE" id="PS50004"/>
    </source>
</evidence>
<dbReference type="VEuPathDB" id="VectorBase:LOC119164900"/>
<feature type="domain" description="C2" evidence="3">
    <location>
        <begin position="1"/>
        <end position="109"/>
    </location>
</feature>
<feature type="coiled-coil region" evidence="1">
    <location>
        <begin position="704"/>
        <end position="731"/>
    </location>
</feature>
<dbReference type="GO" id="GO:0005813">
    <property type="term" value="C:centrosome"/>
    <property type="evidence" value="ECO:0007669"/>
    <property type="project" value="TreeGrafter"/>
</dbReference>
<feature type="compositionally biased region" description="Polar residues" evidence="2">
    <location>
        <begin position="924"/>
        <end position="934"/>
    </location>
</feature>
<evidence type="ECO:0000256" key="2">
    <source>
        <dbReference type="SAM" id="MobiDB-lite"/>
    </source>
</evidence>
<feature type="region of interest" description="Disordered" evidence="2">
    <location>
        <begin position="624"/>
        <end position="650"/>
    </location>
</feature>
<feature type="region of interest" description="Disordered" evidence="2">
    <location>
        <begin position="952"/>
        <end position="983"/>
    </location>
</feature>
<dbReference type="InterPro" id="IPR022136">
    <property type="entry name" value="DUF3668"/>
</dbReference>
<dbReference type="PANTHER" id="PTHR21574">
    <property type="entry name" value="CENTROSOMAL PROTEIN OF 120 KDA"/>
    <property type="match status" value="1"/>
</dbReference>
<dbReference type="GO" id="GO:1903724">
    <property type="term" value="P:positive regulation of centriole elongation"/>
    <property type="evidence" value="ECO:0007669"/>
    <property type="project" value="TreeGrafter"/>
</dbReference>
<reference evidence="4" key="1">
    <citation type="journal article" date="2020" name="Cell">
        <title>Large-Scale Comparative Analyses of Tick Genomes Elucidate Their Genetic Diversity and Vector Capacities.</title>
        <authorList>
            <consortium name="Tick Genome and Microbiome Consortium (TIGMIC)"/>
            <person name="Jia N."/>
            <person name="Wang J."/>
            <person name="Shi W."/>
            <person name="Du L."/>
            <person name="Sun Y."/>
            <person name="Zhan W."/>
            <person name="Jiang J.F."/>
            <person name="Wang Q."/>
            <person name="Zhang B."/>
            <person name="Ji P."/>
            <person name="Bell-Sakyi L."/>
            <person name="Cui X.M."/>
            <person name="Yuan T.T."/>
            <person name="Jiang B.G."/>
            <person name="Yang W.F."/>
            <person name="Lam T.T."/>
            <person name="Chang Q.C."/>
            <person name="Ding S.J."/>
            <person name="Wang X.J."/>
            <person name="Zhu J.G."/>
            <person name="Ruan X.D."/>
            <person name="Zhao L."/>
            <person name="Wei J.T."/>
            <person name="Ye R.Z."/>
            <person name="Que T.C."/>
            <person name="Du C.H."/>
            <person name="Zhou Y.H."/>
            <person name="Cheng J.X."/>
            <person name="Dai P.F."/>
            <person name="Guo W.B."/>
            <person name="Han X.H."/>
            <person name="Huang E.J."/>
            <person name="Li L.F."/>
            <person name="Wei W."/>
            <person name="Gao Y.C."/>
            <person name="Liu J.Z."/>
            <person name="Shao H.Z."/>
            <person name="Wang X."/>
            <person name="Wang C.C."/>
            <person name="Yang T.C."/>
            <person name="Huo Q.B."/>
            <person name="Li W."/>
            <person name="Chen H.Y."/>
            <person name="Chen S.E."/>
            <person name="Zhou L.G."/>
            <person name="Ni X.B."/>
            <person name="Tian J.H."/>
            <person name="Sheng Y."/>
            <person name="Liu T."/>
            <person name="Pan Y.S."/>
            <person name="Xia L.Y."/>
            <person name="Li J."/>
            <person name="Zhao F."/>
            <person name="Cao W.C."/>
        </authorList>
    </citation>
    <scope>NUCLEOTIDE SEQUENCE</scope>
    <source>
        <strain evidence="4">Rmic-2018</strain>
    </source>
</reference>
<feature type="compositionally biased region" description="Pro residues" evidence="2">
    <location>
        <begin position="374"/>
        <end position="386"/>
    </location>
</feature>
<dbReference type="Pfam" id="PF12416">
    <property type="entry name" value="DUF3668"/>
    <property type="match status" value="1"/>
</dbReference>
<name>A0A9J6F0A8_RHIMP</name>
<feature type="compositionally biased region" description="Low complexity" evidence="2">
    <location>
        <begin position="387"/>
        <end position="396"/>
    </location>
</feature>
<dbReference type="SUPFAM" id="SSF49562">
    <property type="entry name" value="C2 domain (Calcium/lipid-binding domain, CaLB)"/>
    <property type="match status" value="1"/>
</dbReference>
<keyword evidence="1" id="KW-0175">Coiled coil</keyword>
<organism evidence="4 5">
    <name type="scientific">Rhipicephalus microplus</name>
    <name type="common">Cattle tick</name>
    <name type="synonym">Boophilus microplus</name>
    <dbReference type="NCBI Taxonomy" id="6941"/>
    <lineage>
        <taxon>Eukaryota</taxon>
        <taxon>Metazoa</taxon>
        <taxon>Ecdysozoa</taxon>
        <taxon>Arthropoda</taxon>
        <taxon>Chelicerata</taxon>
        <taxon>Arachnida</taxon>
        <taxon>Acari</taxon>
        <taxon>Parasitiformes</taxon>
        <taxon>Ixodida</taxon>
        <taxon>Ixodoidea</taxon>
        <taxon>Ixodidae</taxon>
        <taxon>Rhipicephalinae</taxon>
        <taxon>Rhipicephalus</taxon>
        <taxon>Boophilus</taxon>
    </lineage>
</organism>
<dbReference type="PROSITE" id="PS50004">
    <property type="entry name" value="C2"/>
    <property type="match status" value="1"/>
</dbReference>
<gene>
    <name evidence="4" type="ORF">HPB51_008249</name>
</gene>
<accession>A0A9J6F0A8</accession>
<dbReference type="EMBL" id="JABSTU010000001">
    <property type="protein sequence ID" value="KAH8039656.1"/>
    <property type="molecule type" value="Genomic_DNA"/>
</dbReference>
<dbReference type="AlphaFoldDB" id="A0A9J6F0A8"/>
<keyword evidence="5" id="KW-1185">Reference proteome</keyword>
<evidence type="ECO:0000256" key="1">
    <source>
        <dbReference type="SAM" id="Coils"/>
    </source>
</evidence>
<feature type="coiled-coil region" evidence="1">
    <location>
        <begin position="832"/>
        <end position="899"/>
    </location>
</feature>
<evidence type="ECO:0000313" key="5">
    <source>
        <dbReference type="Proteomes" id="UP000821866"/>
    </source>
</evidence>
<dbReference type="Proteomes" id="UP000821866">
    <property type="component" value="Chromosome 1"/>
</dbReference>
<reference evidence="4" key="2">
    <citation type="submission" date="2021-09" db="EMBL/GenBank/DDBJ databases">
        <authorList>
            <person name="Jia N."/>
            <person name="Wang J."/>
            <person name="Shi W."/>
            <person name="Du L."/>
            <person name="Sun Y."/>
            <person name="Zhan W."/>
            <person name="Jiang J."/>
            <person name="Wang Q."/>
            <person name="Zhang B."/>
            <person name="Ji P."/>
            <person name="Sakyi L.B."/>
            <person name="Cui X."/>
            <person name="Yuan T."/>
            <person name="Jiang B."/>
            <person name="Yang W."/>
            <person name="Lam T.T.-Y."/>
            <person name="Chang Q."/>
            <person name="Ding S."/>
            <person name="Wang X."/>
            <person name="Zhu J."/>
            <person name="Ruan X."/>
            <person name="Zhao L."/>
            <person name="Wei J."/>
            <person name="Que T."/>
            <person name="Du C."/>
            <person name="Cheng J."/>
            <person name="Dai P."/>
            <person name="Han X."/>
            <person name="Huang E."/>
            <person name="Gao Y."/>
            <person name="Liu J."/>
            <person name="Shao H."/>
            <person name="Ye R."/>
            <person name="Li L."/>
            <person name="Wei W."/>
            <person name="Wang X."/>
            <person name="Wang C."/>
            <person name="Huo Q."/>
            <person name="Li W."/>
            <person name="Guo W."/>
            <person name="Chen H."/>
            <person name="Chen S."/>
            <person name="Zhou L."/>
            <person name="Zhou L."/>
            <person name="Ni X."/>
            <person name="Tian J."/>
            <person name="Zhou Y."/>
            <person name="Sheng Y."/>
            <person name="Liu T."/>
            <person name="Pan Y."/>
            <person name="Xia L."/>
            <person name="Li J."/>
            <person name="Zhao F."/>
            <person name="Cao W."/>
        </authorList>
    </citation>
    <scope>NUCLEOTIDE SEQUENCE</scope>
    <source>
        <strain evidence="4">Rmic-2018</strain>
        <tissue evidence="4">Larvae</tissue>
    </source>
</reference>
<evidence type="ECO:0000313" key="4">
    <source>
        <dbReference type="EMBL" id="KAH8039656.1"/>
    </source>
</evidence>
<proteinExistence type="predicted"/>
<dbReference type="PANTHER" id="PTHR21574:SF0">
    <property type="entry name" value="CENTROSOMAL PROTEIN OF 120 KDA"/>
    <property type="match status" value="1"/>
</dbReference>
<dbReference type="InterPro" id="IPR039893">
    <property type="entry name" value="CEP120-like"/>
</dbReference>
<feature type="region of interest" description="Disordered" evidence="2">
    <location>
        <begin position="356"/>
        <end position="476"/>
    </location>
</feature>
<dbReference type="Pfam" id="PF00168">
    <property type="entry name" value="C2"/>
    <property type="match status" value="1"/>
</dbReference>
<dbReference type="InterPro" id="IPR000008">
    <property type="entry name" value="C2_dom"/>
</dbReference>
<dbReference type="InterPro" id="IPR035892">
    <property type="entry name" value="C2_domain_sf"/>
</dbReference>
<dbReference type="Gene3D" id="2.60.40.150">
    <property type="entry name" value="C2 domain"/>
    <property type="match status" value="1"/>
</dbReference>
<sequence>MNKNYLIVTSILEGRYFPSRQGCDVVIEASFDGEVLTTDPVPHSCHPNFNTELAWGVDRRGLHVHKLHRTPVKLQCFVVERSSKKKDRVGYVVLDIRGIPEGGRSAKWHPLLNSKYHGAKPEIHVGLHLEEDTVPDAPSLATSEPARTDVRMQRVVVQPADPAADTDLSPCLNLRDGCYDIGRHPTALYVFTVTIAFAANLKHLQENPENRPPTGRGGQYHFIYHLLGHEVSTESFPSLENPEFPAERASLRIRSSGPVLRKFFAAHPTLQVQLASDDSVIAETEIPLGDFSASSPDFSVSVQGLSGVHILLFFLLYLSFLMQLCPVPHNEDLMSRIAPEYRPIVGVYVEISEKEAIGGTANETDGRQEEPLSEQPPAPSPPPPAPAAAAGQGESPHPAPRSRSRDSRPRTPTQLLPERSPTQRPRRQLDFSPPQKLGRAENRRPTADAASGQPGDFRPAQSSSGPRLPEDAAPSQQPEVIDLTDQIDEEQFHHLSLMLDIRSLNVLSTRGKPMQCYVRYHYPFLGTSHAFQSHKWTSVVPNLNATVVGGFSTYNFAATLKMVALAFKELPLMVEIFSQAEGGDKLFGTAEVSLASVLRCPASSLLKDNGVTGERRMQTSKVSIMDPRGQPSHLADAANKPPPVQAASESQEREILKVMTELELWKEQQEIMFRARLKEKEDAHLRALTEEWKRQDFERDTVLRRKANKREQELEEKLRSHLKEIESREEAHARREAQFEKQKSEFQFMKTRLQKEAKETLRRSLEEYEHMLNIEKKKVLELEAEKHKLKRQIRKVLLETKLVNLCEALPGVSTLFSQRDAFSQELKVQIDYEKALTEKVQLLKELQEALRLKEQYREKCNQAESQLAAYKQRVRQTQQQELQDRHDEVERLYQQAKARYERGSAAMATSEDSQPLSPPDEGASFTTPEKTSPTHYAPTVEAMRERLGGLQLSGASSQPSRHDPSSPVVLEQSPPGASAASTSSWMEHMRRLIEERDTLLKSGVYSKEDVIIVELNRRIADIVRKHV</sequence>
<protein>
    <recommendedName>
        <fullName evidence="3">C2 domain-containing protein</fullName>
    </recommendedName>
</protein>
<comment type="caution">
    <text evidence="4">The sequence shown here is derived from an EMBL/GenBank/DDBJ whole genome shotgun (WGS) entry which is preliminary data.</text>
</comment>
<feature type="coiled-coil region" evidence="1">
    <location>
        <begin position="758"/>
        <end position="799"/>
    </location>
</feature>